<dbReference type="GeneID" id="28736971"/>
<gene>
    <name evidence="3" type="ORF">AB675_492</name>
</gene>
<feature type="domain" description="Heterokaryon incompatibility" evidence="1">
    <location>
        <begin position="22"/>
        <end position="109"/>
    </location>
</feature>
<keyword evidence="4" id="KW-1185">Reference proteome</keyword>
<evidence type="ECO:0000259" key="1">
    <source>
        <dbReference type="Pfam" id="PF06985"/>
    </source>
</evidence>
<reference evidence="3 4" key="1">
    <citation type="submission" date="2015-06" db="EMBL/GenBank/DDBJ databases">
        <title>Draft genome of the ant-associated black yeast Phialophora attae CBS 131958.</title>
        <authorList>
            <person name="Moreno L.F."/>
            <person name="Stielow B.J."/>
            <person name="de Hoog S."/>
            <person name="Vicente V.A."/>
            <person name="Weiss V.A."/>
            <person name="de Vries M."/>
            <person name="Cruz L.M."/>
            <person name="Souza E.M."/>
        </authorList>
    </citation>
    <scope>NUCLEOTIDE SEQUENCE [LARGE SCALE GENOMIC DNA]</scope>
    <source>
        <strain evidence="3 4">CBS 131958</strain>
    </source>
</reference>
<dbReference type="InterPro" id="IPR058525">
    <property type="entry name" value="DUF8212"/>
</dbReference>
<dbReference type="PANTHER" id="PTHR10622">
    <property type="entry name" value="HET DOMAIN-CONTAINING PROTEIN"/>
    <property type="match status" value="1"/>
</dbReference>
<evidence type="ECO:0000259" key="2">
    <source>
        <dbReference type="Pfam" id="PF26640"/>
    </source>
</evidence>
<dbReference type="PANTHER" id="PTHR10622:SF12">
    <property type="entry name" value="HET DOMAIN-CONTAINING PROTEIN"/>
    <property type="match status" value="1"/>
</dbReference>
<dbReference type="EMBL" id="LFJN01000001">
    <property type="protein sequence ID" value="KPI45601.1"/>
    <property type="molecule type" value="Genomic_DNA"/>
</dbReference>
<name>A0A0N0NRX7_9EURO</name>
<evidence type="ECO:0000313" key="4">
    <source>
        <dbReference type="Proteomes" id="UP000038010"/>
    </source>
</evidence>
<dbReference type="Pfam" id="PF26640">
    <property type="entry name" value="DUF8212"/>
    <property type="match status" value="1"/>
</dbReference>
<feature type="domain" description="DUF8212" evidence="2">
    <location>
        <begin position="218"/>
        <end position="240"/>
    </location>
</feature>
<protein>
    <submittedName>
        <fullName evidence="3">Vegetative incompatibility protein HET-E-1</fullName>
    </submittedName>
</protein>
<dbReference type="RefSeq" id="XP_018005564.1">
    <property type="nucleotide sequence ID" value="XM_018145102.1"/>
</dbReference>
<dbReference type="Proteomes" id="UP000038010">
    <property type="component" value="Unassembled WGS sequence"/>
</dbReference>
<proteinExistence type="predicted"/>
<dbReference type="VEuPathDB" id="FungiDB:AB675_492"/>
<accession>A0A0N0NRX7</accession>
<dbReference type="InterPro" id="IPR010730">
    <property type="entry name" value="HET"/>
</dbReference>
<evidence type="ECO:0000313" key="3">
    <source>
        <dbReference type="EMBL" id="KPI45601.1"/>
    </source>
</evidence>
<dbReference type="Pfam" id="PF06985">
    <property type="entry name" value="HET"/>
    <property type="match status" value="1"/>
</dbReference>
<dbReference type="AlphaFoldDB" id="A0A0N0NRX7"/>
<dbReference type="STRING" id="1664694.A0A0N0NRX7"/>
<comment type="caution">
    <text evidence="3">The sequence shown here is derived from an EMBL/GenBank/DDBJ whole genome shotgun (WGS) entry which is preliminary data.</text>
</comment>
<sequence>MWLINTTTLRIREFTGDEIPLYAILSHTWGDQEVTFRDIASLYHDATSKQGWQKICETCRLAREHGLSYAWIDTVSIDKSSSSELSEAVNSMFAWYSNADVCFAWLEDLQPGSTDLSSCRWFTRGWTLQELIAPHKTLFFNRDWEAIGSKEDLTPSIGEATNIPLEVISGTASFLEYSVAARMSWAAKRKTRRTEDAAYCLLGLFDVHMPLIYGEGLYAFRRLQEEIIKRDNDLTIFAWDPEEEFGPQVFLPMLAPTPACFSEGANITVSGFDFLQFSITNKGLLFSAGLLLDLNQRVQDGDVYWTWTIRLGYDYHDNDECSVRVSLSQIGPGIFARDGRFRLARDQESDTVQSDVVVERLETTSDFFVLSGLEDSKIWDLYRRYRSRVVHLPEEQPLDDFLWLDMEPQSLWERNDRVFLKPSLRFWSQHPIPLAARFVTGINGAVQMVVICSYTETRKLKLTLLVEDDKTAEGINWLFDSLNTAPESTSMGELQDRMPEFASMDNSTEIIHGRWKTTVSASLSLECVRFMSDIFCVKLESQRTAHQSLSDNYGEAF</sequence>
<organism evidence="3 4">
    <name type="scientific">Cyphellophora attinorum</name>
    <dbReference type="NCBI Taxonomy" id="1664694"/>
    <lineage>
        <taxon>Eukaryota</taxon>
        <taxon>Fungi</taxon>
        <taxon>Dikarya</taxon>
        <taxon>Ascomycota</taxon>
        <taxon>Pezizomycotina</taxon>
        <taxon>Eurotiomycetes</taxon>
        <taxon>Chaetothyriomycetidae</taxon>
        <taxon>Chaetothyriales</taxon>
        <taxon>Cyphellophoraceae</taxon>
        <taxon>Cyphellophora</taxon>
    </lineage>
</organism>
<dbReference type="OrthoDB" id="674604at2759"/>